<organism evidence="4 5">
    <name type="scientific">Pseudokineococcus basanitobsidens</name>
    <dbReference type="NCBI Taxonomy" id="1926649"/>
    <lineage>
        <taxon>Bacteria</taxon>
        <taxon>Bacillati</taxon>
        <taxon>Actinomycetota</taxon>
        <taxon>Actinomycetes</taxon>
        <taxon>Kineosporiales</taxon>
        <taxon>Kineosporiaceae</taxon>
        <taxon>Pseudokineococcus</taxon>
    </lineage>
</organism>
<sequence length="314" mass="32040">MTDEGPTSGSPDDPQQQTGSGASPAPAPRRRGSRAALVASATAVVVGVGLVTTALVGQADQPVEPARTDVGAAAAPYTSSSTPSSSTPTADVPGPQGTAPSASGTDGGAPTSSPTRPAGSRKSDVLPQSITAPSGAIPGVVRMGEDAATEPTPEPTEEAAPEVAEPVRLRIPAIDVESDLLHLGLNEDGTLEVPPRTGEDNLKAAWYDGSPRAGEIGPTVISGHIDSKAGPSVFYHLGELAKGDEVLVDRADGSTATFVVDGLERYPKDDFPTVRVYGNTTDPQIRLITCGGDFDRDSGHYEDNTVVYGHLVDG</sequence>
<keyword evidence="3" id="KW-1133">Transmembrane helix</keyword>
<dbReference type="SUPFAM" id="SSF63817">
    <property type="entry name" value="Sortase"/>
    <property type="match status" value="1"/>
</dbReference>
<feature type="region of interest" description="Disordered" evidence="2">
    <location>
        <begin position="1"/>
        <end position="36"/>
    </location>
</feature>
<protein>
    <submittedName>
        <fullName evidence="4">Class F sortase</fullName>
    </submittedName>
</protein>
<gene>
    <name evidence="4" type="ORF">WDZ17_14710</name>
</gene>
<dbReference type="Proteomes" id="UP001387100">
    <property type="component" value="Unassembled WGS sequence"/>
</dbReference>
<dbReference type="RefSeq" id="WP_339575929.1">
    <property type="nucleotide sequence ID" value="NZ_JBBIAA010000025.1"/>
</dbReference>
<evidence type="ECO:0000313" key="5">
    <source>
        <dbReference type="Proteomes" id="UP001387100"/>
    </source>
</evidence>
<feature type="compositionally biased region" description="Low complexity" evidence="2">
    <location>
        <begin position="72"/>
        <end position="90"/>
    </location>
</feature>
<accession>A0ABU8RNG5</accession>
<dbReference type="InterPro" id="IPR005754">
    <property type="entry name" value="Sortase"/>
</dbReference>
<dbReference type="Pfam" id="PF04203">
    <property type="entry name" value="Sortase"/>
    <property type="match status" value="1"/>
</dbReference>
<dbReference type="InterPro" id="IPR042001">
    <property type="entry name" value="Sortase_F"/>
</dbReference>
<keyword evidence="5" id="KW-1185">Reference proteome</keyword>
<keyword evidence="3" id="KW-0812">Transmembrane</keyword>
<reference evidence="4 5" key="1">
    <citation type="journal article" date="2017" name="Int. J. Syst. Evol. Microbiol.">
        <title>Pseudokineococcus basanitobsidens sp. nov., isolated from volcanic rock.</title>
        <authorList>
            <person name="Lee D.W."/>
            <person name="Park M.Y."/>
            <person name="Kim J.J."/>
            <person name="Kim B.S."/>
        </authorList>
    </citation>
    <scope>NUCLEOTIDE SEQUENCE [LARGE SCALE GENOMIC DNA]</scope>
    <source>
        <strain evidence="4 5">DSM 103726</strain>
    </source>
</reference>
<proteinExistence type="predicted"/>
<feature type="compositionally biased region" description="Polar residues" evidence="2">
    <location>
        <begin position="98"/>
        <end position="115"/>
    </location>
</feature>
<evidence type="ECO:0000256" key="2">
    <source>
        <dbReference type="SAM" id="MobiDB-lite"/>
    </source>
</evidence>
<feature type="compositionally biased region" description="Polar residues" evidence="2">
    <location>
        <begin position="1"/>
        <end position="18"/>
    </location>
</feature>
<dbReference type="CDD" id="cd05829">
    <property type="entry name" value="Sortase_F"/>
    <property type="match status" value="1"/>
</dbReference>
<feature type="transmembrane region" description="Helical" evidence="3">
    <location>
        <begin position="35"/>
        <end position="57"/>
    </location>
</feature>
<dbReference type="EMBL" id="JBBIAA010000025">
    <property type="protein sequence ID" value="MEJ5946546.1"/>
    <property type="molecule type" value="Genomic_DNA"/>
</dbReference>
<dbReference type="Gene3D" id="2.40.260.10">
    <property type="entry name" value="Sortase"/>
    <property type="match status" value="1"/>
</dbReference>
<evidence type="ECO:0000256" key="1">
    <source>
        <dbReference type="ARBA" id="ARBA00022801"/>
    </source>
</evidence>
<name>A0ABU8RNG5_9ACTN</name>
<evidence type="ECO:0000313" key="4">
    <source>
        <dbReference type="EMBL" id="MEJ5946546.1"/>
    </source>
</evidence>
<feature type="region of interest" description="Disordered" evidence="2">
    <location>
        <begin position="56"/>
        <end position="165"/>
    </location>
</feature>
<keyword evidence="3" id="KW-0472">Membrane</keyword>
<evidence type="ECO:0000256" key="3">
    <source>
        <dbReference type="SAM" id="Phobius"/>
    </source>
</evidence>
<keyword evidence="1" id="KW-0378">Hydrolase</keyword>
<dbReference type="InterPro" id="IPR023365">
    <property type="entry name" value="Sortase_dom-sf"/>
</dbReference>
<dbReference type="NCBIfam" id="NF033748">
    <property type="entry name" value="class_F_sortase"/>
    <property type="match status" value="1"/>
</dbReference>
<comment type="caution">
    <text evidence="4">The sequence shown here is derived from an EMBL/GenBank/DDBJ whole genome shotgun (WGS) entry which is preliminary data.</text>
</comment>